<keyword evidence="10" id="KW-0804">Transcription</keyword>
<feature type="domain" description="C2H2-type" evidence="15">
    <location>
        <begin position="349"/>
        <end position="370"/>
    </location>
</feature>
<dbReference type="Proteomes" id="UP001152747">
    <property type="component" value="Unassembled WGS sequence"/>
</dbReference>
<comment type="similarity">
    <text evidence="2">Belongs to the SPT4 family.</text>
</comment>
<evidence type="ECO:0000256" key="8">
    <source>
        <dbReference type="ARBA" id="ARBA00023015"/>
    </source>
</evidence>
<comment type="subcellular location">
    <subcellularLocation>
        <location evidence="1">Nucleus</location>
    </subcellularLocation>
</comment>
<evidence type="ECO:0000256" key="14">
    <source>
        <dbReference type="SAM" id="MobiDB-lite"/>
    </source>
</evidence>
<dbReference type="Gene3D" id="3.30.40.210">
    <property type="match status" value="1"/>
</dbReference>
<evidence type="ECO:0000256" key="7">
    <source>
        <dbReference type="ARBA" id="ARBA00022833"/>
    </source>
</evidence>
<reference evidence="16" key="1">
    <citation type="submission" date="2022-11" db="EMBL/GenBank/DDBJ databases">
        <authorList>
            <person name="Kikuchi T."/>
        </authorList>
    </citation>
    <scope>NUCLEOTIDE SEQUENCE</scope>
    <source>
        <strain evidence="16">PS1010</strain>
    </source>
</reference>
<dbReference type="CDD" id="cd07973">
    <property type="entry name" value="Spt4"/>
    <property type="match status" value="1"/>
</dbReference>
<evidence type="ECO:0000256" key="1">
    <source>
        <dbReference type="ARBA" id="ARBA00004123"/>
    </source>
</evidence>
<accession>A0A9P1IGP2</accession>
<dbReference type="InterPro" id="IPR013087">
    <property type="entry name" value="Znf_C2H2_type"/>
</dbReference>
<dbReference type="PROSITE" id="PS00028">
    <property type="entry name" value="ZINC_FINGER_C2H2_1"/>
    <property type="match status" value="1"/>
</dbReference>
<dbReference type="GO" id="GO:0140673">
    <property type="term" value="P:transcription elongation-coupled chromatin remodeling"/>
    <property type="evidence" value="ECO:0007669"/>
    <property type="project" value="InterPro"/>
</dbReference>
<evidence type="ECO:0000256" key="6">
    <source>
        <dbReference type="ARBA" id="ARBA00022771"/>
    </source>
</evidence>
<evidence type="ECO:0000256" key="5">
    <source>
        <dbReference type="ARBA" id="ARBA00022723"/>
    </source>
</evidence>
<evidence type="ECO:0000259" key="15">
    <source>
        <dbReference type="PROSITE" id="PS00028"/>
    </source>
</evidence>
<keyword evidence="11" id="KW-0539">Nucleus</keyword>
<evidence type="ECO:0000256" key="3">
    <source>
        <dbReference type="ARBA" id="ARBA00020182"/>
    </source>
</evidence>
<keyword evidence="17" id="KW-1185">Reference proteome</keyword>
<dbReference type="SMART" id="SM00355">
    <property type="entry name" value="ZnF_C2H2"/>
    <property type="match status" value="5"/>
</dbReference>
<dbReference type="SUPFAM" id="SSF63393">
    <property type="entry name" value="RNA polymerase subunits"/>
    <property type="match status" value="1"/>
</dbReference>
<dbReference type="InterPro" id="IPR022800">
    <property type="entry name" value="Spt4/RpoE2_Znf"/>
</dbReference>
<dbReference type="Pfam" id="PF06093">
    <property type="entry name" value="Spt4"/>
    <property type="match status" value="1"/>
</dbReference>
<sequence>MSNALVNPKPEEEEEEEIDVNIPGPSRRRSSNRAIGNADFSCPYCEFVGDSRATTNFHVRQEHPKGGLPRKIDTKPPEMQEIVKPARETTKQLIGTRKKPENIANPTTSENIIYQHQEDNLMQEDYIEVSNEVEINEEMNDDESRRKIVQQQVNSYVVDVSSIGENKKKNSGKIGAPRKKTPSRQKVYDPKNLPFRLRVGDINGKYACYVQECDWKGGYRSLRMDHMRAVHPEWKMPSRYLLQRISKDGVYIDPENYVPPFECTVDGCEWRGNFRASRSAHIKQAHPGYYVENKKKTTLGSYHAEGQYLCHLAECDWRGASRSTRATHMKKEHPQFRMENMRSAVMLECFACGTNVPTQFGLINHIEEFHGLGNHVEQVFEKKSDFLVWIATVERFYSCEFAKRIKSGGKEDEVLKFQLTCSCHAQKNAGFITVARNVAYSTIFLKKRAERIITRRKIDCCLYLDVSEDPASLDGSQEGKIYVRGCLEHTGHRWGTPLLRSSVLDRQMFQEFMNYRNTNRKEMSMHTLLDVLCEIEGFTIDNMEQVIEHESPVSLDPEASISLGKLIETDEDLKNSTWGAHLPSENSEGNQEKISIGIMSEEMKRYWKSYGRDRVAIIDQANIELNKYSLNVFFVLVLDNLLLPKVACVYITSMDGEDNTGHEELIEFLYSVDPQPPRVFVSDPSQIWIEIISKFWPEIEIDVQISEWTLLDYWADVIEKEIPNQLDRFHLMCALRRMLRLTDMQQFIYFCVELFEALHEVDNDSFAKFMDVQLSDSQYFKRWSPLHRSDLTSHNNPTLSLACRYFRERFLNPQGLPKIDQYVVVLKKRIEEFNQCIGSETYTLRPLDPMRNIYYPTAVYEERYAKIVAADGEADIPEVFTEEIVDYNQIIYEEVTEHQEQLEAIPKQQQQQPPHRYIHHQQQHQENLEKPLDNILQEEKPTTSTLIAGNSGQHCEDQVFDEEFMENVGGDEEEEEEEVNEDEMLEVEIEKMTNDGEEMIDVVGEPPRKIMRHETTKAVIGQRRPKNRIRLSQSTDLSSADRIAIREIAAHVIDIDGRKSTAKYHPSTIPIGSSMYGSQIVEFNDDGKPEEVFEEIVEDEVVEECEEIEMDPNQPSTSNGQGSSVNWFYYYFHLFVILYFENITMSVESIPRDLRGLRACLLCSMIKSLDQFIMDGCDNCESALHLKGDDEKVQDCTSANFDGIIAAMHNEDSWVCKWQKINRKSKGIYAISVSGSLPNSVINDLKSLGIRYKPSMRDNSIQSKK</sequence>
<dbReference type="PANTHER" id="PTHR12882">
    <property type="entry name" value="SUPPRESSOR OF TY 4"/>
    <property type="match status" value="1"/>
</dbReference>
<keyword evidence="6" id="KW-0863">Zinc-finger</keyword>
<gene>
    <name evidence="16" type="ORF">CAMP_LOCUS7418</name>
</gene>
<dbReference type="InterPro" id="IPR009287">
    <property type="entry name" value="Spt4"/>
</dbReference>
<dbReference type="GO" id="GO:0008270">
    <property type="term" value="F:zinc ion binding"/>
    <property type="evidence" value="ECO:0007669"/>
    <property type="project" value="UniProtKB-KW"/>
</dbReference>
<dbReference type="GO" id="GO:0032044">
    <property type="term" value="C:DSIF complex"/>
    <property type="evidence" value="ECO:0007669"/>
    <property type="project" value="TreeGrafter"/>
</dbReference>
<dbReference type="InterPro" id="IPR029040">
    <property type="entry name" value="RPABC4/Spt4"/>
</dbReference>
<dbReference type="EMBL" id="CANHGI010000003">
    <property type="protein sequence ID" value="CAI5444781.1"/>
    <property type="molecule type" value="Genomic_DNA"/>
</dbReference>
<dbReference type="PANTHER" id="PTHR12882:SF1">
    <property type="entry name" value="TRANSCRIPTION ELONGATION FACTOR SPT4"/>
    <property type="match status" value="1"/>
</dbReference>
<comment type="caution">
    <text evidence="16">The sequence shown here is derived from an EMBL/GenBank/DDBJ whole genome shotgun (WGS) entry which is preliminary data.</text>
</comment>
<dbReference type="FunFam" id="3.30.40.210:FF:000001">
    <property type="entry name" value="Transcription elongation factor SPT4"/>
    <property type="match status" value="1"/>
</dbReference>
<protein>
    <recommendedName>
        <fullName evidence="3">Transcription elongation factor SPT4</fullName>
    </recommendedName>
    <alternativeName>
        <fullName evidence="13">DRB sensitivity-inducing factor small subunit</fullName>
    </alternativeName>
    <alternativeName>
        <fullName evidence="12">Transcription elongation factor spt4</fullName>
    </alternativeName>
</protein>
<evidence type="ECO:0000256" key="2">
    <source>
        <dbReference type="ARBA" id="ARBA00010464"/>
    </source>
</evidence>
<keyword evidence="9" id="KW-0010">Activator</keyword>
<dbReference type="AlphaFoldDB" id="A0A9P1IGP2"/>
<evidence type="ECO:0000256" key="13">
    <source>
        <dbReference type="ARBA" id="ARBA00079864"/>
    </source>
</evidence>
<evidence type="ECO:0000256" key="9">
    <source>
        <dbReference type="ARBA" id="ARBA00023159"/>
    </source>
</evidence>
<dbReference type="GO" id="GO:0000993">
    <property type="term" value="F:RNA polymerase II complex binding"/>
    <property type="evidence" value="ECO:0007669"/>
    <property type="project" value="TreeGrafter"/>
</dbReference>
<keyword evidence="5" id="KW-0479">Metal-binding</keyword>
<feature type="region of interest" description="Disordered" evidence="14">
    <location>
        <begin position="1"/>
        <end position="32"/>
    </location>
</feature>
<dbReference type="InterPro" id="IPR038510">
    <property type="entry name" value="Spt4_sf"/>
</dbReference>
<evidence type="ECO:0000256" key="4">
    <source>
        <dbReference type="ARBA" id="ARBA00022491"/>
    </source>
</evidence>
<dbReference type="OrthoDB" id="5807141at2759"/>
<proteinExistence type="inferred from homology"/>
<keyword evidence="4" id="KW-0678">Repressor</keyword>
<dbReference type="GO" id="GO:0006355">
    <property type="term" value="P:regulation of DNA-templated transcription"/>
    <property type="evidence" value="ECO:0007669"/>
    <property type="project" value="InterPro"/>
</dbReference>
<keyword evidence="8" id="KW-0805">Transcription regulation</keyword>
<evidence type="ECO:0000256" key="12">
    <source>
        <dbReference type="ARBA" id="ARBA00070621"/>
    </source>
</evidence>
<evidence type="ECO:0000256" key="11">
    <source>
        <dbReference type="ARBA" id="ARBA00023242"/>
    </source>
</evidence>
<organism evidence="16 17">
    <name type="scientific">Caenorhabditis angaria</name>
    <dbReference type="NCBI Taxonomy" id="860376"/>
    <lineage>
        <taxon>Eukaryota</taxon>
        <taxon>Metazoa</taxon>
        <taxon>Ecdysozoa</taxon>
        <taxon>Nematoda</taxon>
        <taxon>Chromadorea</taxon>
        <taxon>Rhabditida</taxon>
        <taxon>Rhabditina</taxon>
        <taxon>Rhabditomorpha</taxon>
        <taxon>Rhabditoidea</taxon>
        <taxon>Rhabditidae</taxon>
        <taxon>Peloderinae</taxon>
        <taxon>Caenorhabditis</taxon>
    </lineage>
</organism>
<evidence type="ECO:0000313" key="16">
    <source>
        <dbReference type="EMBL" id="CAI5444781.1"/>
    </source>
</evidence>
<name>A0A9P1IGP2_9PELO</name>
<evidence type="ECO:0000256" key="10">
    <source>
        <dbReference type="ARBA" id="ARBA00023163"/>
    </source>
</evidence>
<evidence type="ECO:0000313" key="17">
    <source>
        <dbReference type="Proteomes" id="UP001152747"/>
    </source>
</evidence>
<dbReference type="SMART" id="SM01389">
    <property type="entry name" value="Spt4"/>
    <property type="match status" value="1"/>
</dbReference>
<keyword evidence="7" id="KW-0862">Zinc</keyword>